<dbReference type="PROSITE" id="PS51900">
    <property type="entry name" value="CB"/>
    <property type="match status" value="1"/>
</dbReference>
<comment type="caution">
    <text evidence="7">The sequence shown here is derived from an EMBL/GenBank/DDBJ whole genome shotgun (WGS) entry which is preliminary data.</text>
</comment>
<gene>
    <name evidence="7" type="ORF">JZO70_05480</name>
</gene>
<dbReference type="InterPro" id="IPR010998">
    <property type="entry name" value="Integrase_recombinase_N"/>
</dbReference>
<feature type="domain" description="Tyr recombinase" evidence="5">
    <location>
        <begin position="169"/>
        <end position="362"/>
    </location>
</feature>
<dbReference type="Pfam" id="PF00589">
    <property type="entry name" value="Phage_integrase"/>
    <property type="match status" value="1"/>
</dbReference>
<evidence type="ECO:0000256" key="4">
    <source>
        <dbReference type="PROSITE-ProRule" id="PRU01248"/>
    </source>
</evidence>
<dbReference type="Gene3D" id="1.10.443.10">
    <property type="entry name" value="Intergrase catalytic core"/>
    <property type="match status" value="1"/>
</dbReference>
<dbReference type="PROSITE" id="PS51898">
    <property type="entry name" value="TYR_RECOMBINASE"/>
    <property type="match status" value="1"/>
</dbReference>
<evidence type="ECO:0000259" key="5">
    <source>
        <dbReference type="PROSITE" id="PS51898"/>
    </source>
</evidence>
<organism evidence="7 8">
    <name type="scientific">Candidatus Enterococcus moelleringii</name>
    <dbReference type="NCBI Taxonomy" id="2815325"/>
    <lineage>
        <taxon>Bacteria</taxon>
        <taxon>Bacillati</taxon>
        <taxon>Bacillota</taxon>
        <taxon>Bacilli</taxon>
        <taxon>Lactobacillales</taxon>
        <taxon>Enterococcaceae</taxon>
        <taxon>Enterococcus</taxon>
    </lineage>
</organism>
<evidence type="ECO:0000259" key="6">
    <source>
        <dbReference type="PROSITE" id="PS51900"/>
    </source>
</evidence>
<dbReference type="InterPro" id="IPR002104">
    <property type="entry name" value="Integrase_catalytic"/>
</dbReference>
<feature type="domain" description="Core-binding (CB)" evidence="6">
    <location>
        <begin position="66"/>
        <end position="148"/>
    </location>
</feature>
<evidence type="ECO:0000313" key="8">
    <source>
        <dbReference type="Proteomes" id="UP000664601"/>
    </source>
</evidence>
<keyword evidence="3" id="KW-0233">DNA recombination</keyword>
<evidence type="ECO:0000313" key="7">
    <source>
        <dbReference type="EMBL" id="MBO1305599.1"/>
    </source>
</evidence>
<dbReference type="PANTHER" id="PTHR30349">
    <property type="entry name" value="PHAGE INTEGRASE-RELATED"/>
    <property type="match status" value="1"/>
</dbReference>
<dbReference type="PANTHER" id="PTHR30349:SF64">
    <property type="entry name" value="PROPHAGE INTEGRASE INTD-RELATED"/>
    <property type="match status" value="1"/>
</dbReference>
<dbReference type="InterPro" id="IPR050090">
    <property type="entry name" value="Tyrosine_recombinase_XerCD"/>
</dbReference>
<dbReference type="Proteomes" id="UP000664601">
    <property type="component" value="Unassembled WGS sequence"/>
</dbReference>
<dbReference type="Gene3D" id="1.10.150.130">
    <property type="match status" value="1"/>
</dbReference>
<dbReference type="InterPro" id="IPR013762">
    <property type="entry name" value="Integrase-like_cat_sf"/>
</dbReference>
<dbReference type="SUPFAM" id="SSF56349">
    <property type="entry name" value="DNA breaking-rejoining enzymes"/>
    <property type="match status" value="1"/>
</dbReference>
<dbReference type="InterPro" id="IPR044068">
    <property type="entry name" value="CB"/>
</dbReference>
<comment type="similarity">
    <text evidence="1">Belongs to the 'phage' integrase family.</text>
</comment>
<evidence type="ECO:0000256" key="3">
    <source>
        <dbReference type="ARBA" id="ARBA00023172"/>
    </source>
</evidence>
<proteinExistence type="inferred from homology"/>
<accession>A0ABS3LB02</accession>
<dbReference type="RefSeq" id="WP_207672533.1">
    <property type="nucleotide sequence ID" value="NZ_JAFREM010000008.1"/>
</dbReference>
<dbReference type="InterPro" id="IPR011010">
    <property type="entry name" value="DNA_brk_join_enz"/>
</dbReference>
<name>A0ABS3LB02_9ENTE</name>
<dbReference type="CDD" id="cd01189">
    <property type="entry name" value="INT_ICEBs1_C_like"/>
    <property type="match status" value="1"/>
</dbReference>
<evidence type="ECO:0000256" key="1">
    <source>
        <dbReference type="ARBA" id="ARBA00008857"/>
    </source>
</evidence>
<evidence type="ECO:0000256" key="2">
    <source>
        <dbReference type="ARBA" id="ARBA00023125"/>
    </source>
</evidence>
<dbReference type="EMBL" id="JAFREM010000008">
    <property type="protein sequence ID" value="MBO1305599.1"/>
    <property type="molecule type" value="Genomic_DNA"/>
</dbReference>
<protein>
    <submittedName>
        <fullName evidence="7">Site-specific integrase</fullName>
    </submittedName>
</protein>
<keyword evidence="8" id="KW-1185">Reference proteome</keyword>
<reference evidence="7 8" key="1">
    <citation type="submission" date="2021-03" db="EMBL/GenBank/DDBJ databases">
        <title>Enterococcal diversity collection.</title>
        <authorList>
            <person name="Gilmore M.S."/>
            <person name="Schwartzman J."/>
            <person name="Van Tyne D."/>
            <person name="Martin M."/>
            <person name="Earl A.M."/>
            <person name="Manson A.L."/>
            <person name="Straub T."/>
            <person name="Salamzade R."/>
            <person name="Saavedra J."/>
            <person name="Lebreton F."/>
            <person name="Prichula J."/>
            <person name="Schaufler K."/>
            <person name="Gaca A."/>
            <person name="Sgardioli B."/>
            <person name="Wagenaar J."/>
            <person name="Strong T."/>
        </authorList>
    </citation>
    <scope>NUCLEOTIDE SEQUENCE [LARGE SCALE GENOMIC DNA]</scope>
    <source>
        <strain evidence="7 8">669A</strain>
    </source>
</reference>
<keyword evidence="2 4" id="KW-0238">DNA-binding</keyword>
<sequence>MRRGENIYFRKNDKRWEGRVIIGRKSNGKPRYKSVYGKNILEVKLKLYPLKLKYQLLREEHGDSCMSFQDWGIEWLRLVQADIKESTFSNYEHKLSFYALSAIGMYSLNELDEAVGLELLDSLLERELQPSTIQVIFRIVKQCVNRAIEKKLIKVNPFNDIKLPKVMKKTDQALSKKEQKQLEKAALSAEKGYGLPTLLALHAGLRIGEAAALPWENVDFERNTIRVDATYQRVLTAMNDTKTELVYTSSKTASSIREIPMSKTLKNALLEHKKQATGEFVFSNKANPSEPRLLTYHFHQIRKKANLEHVHFHQLRHTFATRCVESRGDIVSVSVLMGHSSPKMTLDRYAGSMMEQRIQVVNQMEEAIG</sequence>